<protein>
    <submittedName>
        <fullName evidence="1">Uncharacterized protein</fullName>
    </submittedName>
</protein>
<accession>A0A436ZQA4</accession>
<evidence type="ECO:0000313" key="2">
    <source>
        <dbReference type="Proteomes" id="UP000283090"/>
    </source>
</evidence>
<reference evidence="1 2" key="1">
    <citation type="submission" date="2019-01" db="EMBL/GenBank/DDBJ databases">
        <title>Intercellular communication is required for trap formation in the nematode-trapping fungus Duddingtonia flagrans.</title>
        <authorList>
            <person name="Youssar L."/>
            <person name="Wernet V."/>
            <person name="Hensel N."/>
            <person name="Hildebrandt H.-G."/>
            <person name="Fischer R."/>
        </authorList>
    </citation>
    <scope>NUCLEOTIDE SEQUENCE [LARGE SCALE GENOMIC DNA]</scope>
    <source>
        <strain evidence="1 2">CBS H-5679</strain>
    </source>
</reference>
<keyword evidence="2" id="KW-1185">Reference proteome</keyword>
<dbReference type="EMBL" id="SAEB01000012">
    <property type="protein sequence ID" value="RVD81075.1"/>
    <property type="molecule type" value="Genomic_DNA"/>
</dbReference>
<gene>
    <name evidence="1" type="ORF">DFL_008952</name>
</gene>
<evidence type="ECO:0000313" key="1">
    <source>
        <dbReference type="EMBL" id="RVD81075.1"/>
    </source>
</evidence>
<dbReference type="GeneID" id="93591263"/>
<dbReference type="RefSeq" id="XP_067486619.1">
    <property type="nucleotide sequence ID" value="XM_067638763.1"/>
</dbReference>
<comment type="caution">
    <text evidence="1">The sequence shown here is derived from an EMBL/GenBank/DDBJ whole genome shotgun (WGS) entry which is preliminary data.</text>
</comment>
<proteinExistence type="predicted"/>
<organism evidence="1 2">
    <name type="scientific">Arthrobotrys flagrans</name>
    <name type="common">Nematode-trapping fungus</name>
    <name type="synonym">Trichothecium flagrans</name>
    <dbReference type="NCBI Taxonomy" id="97331"/>
    <lineage>
        <taxon>Eukaryota</taxon>
        <taxon>Fungi</taxon>
        <taxon>Dikarya</taxon>
        <taxon>Ascomycota</taxon>
        <taxon>Pezizomycotina</taxon>
        <taxon>Orbiliomycetes</taxon>
        <taxon>Orbiliales</taxon>
        <taxon>Orbiliaceae</taxon>
        <taxon>Arthrobotrys</taxon>
    </lineage>
</organism>
<dbReference type="AlphaFoldDB" id="A0A436ZQA4"/>
<dbReference type="VEuPathDB" id="FungiDB:DFL_008952"/>
<name>A0A436ZQA4_ARTFL</name>
<sequence length="87" mass="9568">MVGPLRAKGELGPLGRSNVAFNSGILNNGRHKYKAAYEITSISKLAPEMEFMHMVENGYSKPTSNGDVYADRMTSEELDGVDLQTIF</sequence>
<dbReference type="Proteomes" id="UP000283090">
    <property type="component" value="Unassembled WGS sequence"/>
</dbReference>
<dbReference type="OrthoDB" id="2149705at2759"/>